<reference evidence="1 2" key="1">
    <citation type="submission" date="2019-10" db="EMBL/GenBank/DDBJ databases">
        <title>Two novel species isolated from a subtropical stream in China.</title>
        <authorList>
            <person name="Lu H."/>
        </authorList>
    </citation>
    <scope>NUCLEOTIDE SEQUENCE [LARGE SCALE GENOMIC DNA]</scope>
    <source>
        <strain evidence="1 2">FT29W</strain>
    </source>
</reference>
<proteinExistence type="predicted"/>
<name>A0A6A7N6Y9_9BURK</name>
<dbReference type="AlphaFoldDB" id="A0A6A7N6Y9"/>
<evidence type="ECO:0000313" key="1">
    <source>
        <dbReference type="EMBL" id="MQA40577.1"/>
    </source>
</evidence>
<dbReference type="EMBL" id="WHUG01000009">
    <property type="protein sequence ID" value="MQA40577.1"/>
    <property type="molecule type" value="Genomic_DNA"/>
</dbReference>
<dbReference type="Proteomes" id="UP000440498">
    <property type="component" value="Unassembled WGS sequence"/>
</dbReference>
<evidence type="ECO:0000313" key="2">
    <source>
        <dbReference type="Proteomes" id="UP000440498"/>
    </source>
</evidence>
<protein>
    <recommendedName>
        <fullName evidence="3">PD-(D/E)XK endonuclease-like domain-containing protein</fullName>
    </recommendedName>
</protein>
<organism evidence="1 2">
    <name type="scientific">Rugamonas aquatica</name>
    <dbReference type="NCBI Taxonomy" id="2743357"/>
    <lineage>
        <taxon>Bacteria</taxon>
        <taxon>Pseudomonadati</taxon>
        <taxon>Pseudomonadota</taxon>
        <taxon>Betaproteobacteria</taxon>
        <taxon>Burkholderiales</taxon>
        <taxon>Oxalobacteraceae</taxon>
        <taxon>Telluria group</taxon>
        <taxon>Rugamonas</taxon>
    </lineage>
</organism>
<dbReference type="RefSeq" id="WP_152839875.1">
    <property type="nucleotide sequence ID" value="NZ_WHUG01000009.1"/>
</dbReference>
<comment type="caution">
    <text evidence="1">The sequence shown here is derived from an EMBL/GenBank/DDBJ whole genome shotgun (WGS) entry which is preliminary data.</text>
</comment>
<evidence type="ECO:0008006" key="3">
    <source>
        <dbReference type="Google" id="ProtNLM"/>
    </source>
</evidence>
<dbReference type="Gene3D" id="3.90.320.10">
    <property type="match status" value="1"/>
</dbReference>
<keyword evidence="2" id="KW-1185">Reference proteome</keyword>
<gene>
    <name evidence="1" type="ORF">GEV02_20705</name>
</gene>
<dbReference type="InterPro" id="IPR011604">
    <property type="entry name" value="PDDEXK-like_dom_sf"/>
</dbReference>
<accession>A0A6A7N6Y9</accession>
<sequence>MMASAILVLIAAVLVLLQYRGRRSADPGAGMPRELRNATIAYSEKLFETMTPFHLVARVDRVYRIGNMHYLLELKTRVRHSIYPNDIIELSAQRLAITASTDLQVSGTGYVATQVDGERRFHRVNLLSGDQLVALYQRRRAILDGTIEPACNDGYALCAKCSYRAECEPGARAVRHRLHQASGRPGHSRSQG</sequence>